<dbReference type="RefSeq" id="WP_035810402.1">
    <property type="nucleotide sequence ID" value="NZ_CCSE01000001.1"/>
</dbReference>
<dbReference type="InterPro" id="IPR029039">
    <property type="entry name" value="Flavoprotein-like_sf"/>
</dbReference>
<evidence type="ECO:0000313" key="9">
    <source>
        <dbReference type="EMBL" id="CEA02652.1"/>
    </source>
</evidence>
<evidence type="ECO:0000313" key="10">
    <source>
        <dbReference type="Proteomes" id="UP000044136"/>
    </source>
</evidence>
<reference evidence="9 10" key="1">
    <citation type="submission" date="2014-07" db="EMBL/GenBank/DDBJ databases">
        <authorList>
            <person name="Urmite Genomes Urmite Genomes"/>
        </authorList>
    </citation>
    <scope>NUCLEOTIDE SEQUENCE [LARGE SCALE GENOMIC DNA]</scope>
    <source>
        <strain evidence="9 10">13MG44_air</strain>
    </source>
</reference>
<dbReference type="SUPFAM" id="SSF52218">
    <property type="entry name" value="Flavoproteins"/>
    <property type="match status" value="1"/>
</dbReference>
<dbReference type="InterPro" id="IPR051814">
    <property type="entry name" value="NAD(P)H-dep_FMN_reductase"/>
</dbReference>
<keyword evidence="10" id="KW-1185">Reference proteome</keyword>
<sequence>MKAVIISGSVVGSKTRKATTALREKIESLNAHDIEYIDLKNYDMPFSDGRNYLDYGGSTTEALTKIMEADVVFIGTPIFQASIPGPLKNLFDLLPPDAFRNKTVSMIITAGSLRHYLVPEQQLKPILSYMKADIVPGYVYILDQDFGTEGIENDDILLRLDALMDNTFNNAEAHQAVLDKFDESFGF</sequence>
<dbReference type="Pfam" id="PF03358">
    <property type="entry name" value="FMN_red"/>
    <property type="match status" value="1"/>
</dbReference>
<dbReference type="Gene3D" id="3.40.50.360">
    <property type="match status" value="1"/>
</dbReference>
<evidence type="ECO:0000256" key="3">
    <source>
        <dbReference type="ARBA" id="ARBA00022630"/>
    </source>
</evidence>
<gene>
    <name evidence="9" type="ORF">BN1048_01793</name>
</gene>
<dbReference type="InterPro" id="IPR005025">
    <property type="entry name" value="FMN_Rdtase-like_dom"/>
</dbReference>
<evidence type="ECO:0000256" key="5">
    <source>
        <dbReference type="ARBA" id="ARBA00023002"/>
    </source>
</evidence>
<keyword evidence="4" id="KW-0288">FMN</keyword>
<protein>
    <recommendedName>
        <fullName evidence="2">FMN-dependent NADPH-azoreductase</fullName>
    </recommendedName>
    <alternativeName>
        <fullName evidence="7">NADPH-dependent flavo-azoreductase</fullName>
    </alternativeName>
    <alternativeName>
        <fullName evidence="6">NADPH-flavin azoreductase</fullName>
    </alternativeName>
</protein>
<evidence type="ECO:0000256" key="2">
    <source>
        <dbReference type="ARBA" id="ARBA00016393"/>
    </source>
</evidence>
<dbReference type="PANTHER" id="PTHR43408">
    <property type="entry name" value="FMN REDUCTASE (NADPH)"/>
    <property type="match status" value="1"/>
</dbReference>
<organism evidence="9 10">
    <name type="scientific">Jeotgalicoccus saudimassiliensis</name>
    <dbReference type="NCBI Taxonomy" id="1461582"/>
    <lineage>
        <taxon>Bacteria</taxon>
        <taxon>Bacillati</taxon>
        <taxon>Bacillota</taxon>
        <taxon>Bacilli</taxon>
        <taxon>Bacillales</taxon>
        <taxon>Staphylococcaceae</taxon>
        <taxon>Jeotgalicoccus</taxon>
    </lineage>
</organism>
<evidence type="ECO:0000256" key="1">
    <source>
        <dbReference type="ARBA" id="ARBA00011881"/>
    </source>
</evidence>
<evidence type="ECO:0000256" key="4">
    <source>
        <dbReference type="ARBA" id="ARBA00022643"/>
    </source>
</evidence>
<evidence type="ECO:0000256" key="7">
    <source>
        <dbReference type="ARBA" id="ARBA00032807"/>
    </source>
</evidence>
<dbReference type="PANTHER" id="PTHR43408:SF2">
    <property type="entry name" value="FMN REDUCTASE (NADPH)"/>
    <property type="match status" value="1"/>
</dbReference>
<dbReference type="STRING" id="1461582.BN1048_01793"/>
<dbReference type="eggNOG" id="COG0431">
    <property type="taxonomic scope" value="Bacteria"/>
</dbReference>
<evidence type="ECO:0000256" key="6">
    <source>
        <dbReference type="ARBA" id="ARBA00031831"/>
    </source>
</evidence>
<keyword evidence="5" id="KW-0560">Oxidoreductase</keyword>
<name>A0A078MB71_9STAP</name>
<comment type="subunit">
    <text evidence="1">Homotetramer.</text>
</comment>
<proteinExistence type="predicted"/>
<feature type="domain" description="NADPH-dependent FMN reductase-like" evidence="8">
    <location>
        <begin position="1"/>
        <end position="145"/>
    </location>
</feature>
<dbReference type="HOGENOM" id="CLU_055322_3_3_9"/>
<dbReference type="EMBL" id="CCSE01000001">
    <property type="protein sequence ID" value="CEA02652.1"/>
    <property type="molecule type" value="Genomic_DNA"/>
</dbReference>
<accession>A0A078MB71</accession>
<dbReference type="GO" id="GO:0016491">
    <property type="term" value="F:oxidoreductase activity"/>
    <property type="evidence" value="ECO:0007669"/>
    <property type="project" value="UniProtKB-KW"/>
</dbReference>
<keyword evidence="3" id="KW-0285">Flavoprotein</keyword>
<dbReference type="OrthoDB" id="1643408at2"/>
<dbReference type="Proteomes" id="UP000044136">
    <property type="component" value="Unassembled WGS sequence"/>
</dbReference>
<evidence type="ECO:0000259" key="8">
    <source>
        <dbReference type="Pfam" id="PF03358"/>
    </source>
</evidence>
<dbReference type="AlphaFoldDB" id="A0A078MB71"/>